<evidence type="ECO:0000313" key="3">
    <source>
        <dbReference type="Proteomes" id="UP000217676"/>
    </source>
</evidence>
<evidence type="ECO:0008006" key="4">
    <source>
        <dbReference type="Google" id="ProtNLM"/>
    </source>
</evidence>
<reference evidence="2 3" key="1">
    <citation type="journal article" date="2016" name="Genome Announc.">
        <title>Complete Genome Sequence of Thiostrepton-Producing Streptomyces laurentii ATCC 31255.</title>
        <authorList>
            <person name="Doi K."/>
            <person name="Fujino Y."/>
            <person name="Nagayoshi Y."/>
            <person name="Ohshima T."/>
            <person name="Ogata S."/>
        </authorList>
    </citation>
    <scope>NUCLEOTIDE SEQUENCE [LARGE SCALE GENOMIC DNA]</scope>
    <source>
        <strain evidence="2 3">ATCC 31255</strain>
    </source>
</reference>
<name>A0A169NET2_STRLU</name>
<gene>
    <name evidence="2" type="ORF">SLA_2455</name>
</gene>
<dbReference type="KEGG" id="slau:SLA_2455"/>
<protein>
    <recommendedName>
        <fullName evidence="4">Translation initiation factor 2</fullName>
    </recommendedName>
</protein>
<accession>A0A169NET2</accession>
<dbReference type="Gene3D" id="3.40.50.12580">
    <property type="match status" value="1"/>
</dbReference>
<dbReference type="AlphaFoldDB" id="A0A169NET2"/>
<dbReference type="SUPFAM" id="SSF53756">
    <property type="entry name" value="UDP-Glycosyltransferase/glycogen phosphorylase"/>
    <property type="match status" value="1"/>
</dbReference>
<evidence type="ECO:0000313" key="2">
    <source>
        <dbReference type="EMBL" id="BAU83382.1"/>
    </source>
</evidence>
<evidence type="ECO:0000256" key="1">
    <source>
        <dbReference type="SAM" id="MobiDB-lite"/>
    </source>
</evidence>
<sequence>MEPVTPAVPAITANPVARVLTPVGPDAARWRTFDGERTLVVAARTVTSLVRALDVVPEITHDDPRVTVVFAYDPTSAFNDGVLDLLRDLGCRTLPWPQLAEITPDLLLSASENIKVPPGDYPVLVLPHGVGFHKRVPDSEGPGTRLSGLVPEELLAARRAWLAVSHPDQAAQLAAAHPGTAGRTVLVGDPVLDRLLASARRRERYRAALGVPPRQRLVLVSSTWGGESLAGTRPGLPAELLAELPADEFRVALVLHPNVWSAHGAWQIRVMQRSAVEAGLIVVDPTDGWQQALVAADLVIGDHGSVTLYGAATGHPVLLGAFGSESVPGTAGHALRSAAGWLDDDGGPLRPRVEAALTGTGHAPRLAEVAARAFAEPGTALPRLRELVYELLRLAPPKRLPARGPRAFPLPPPHTARARSLLVRTTVVRDDGTAGELHVHVDRFPAGLATDPAEDDHRYWHLACDVDEPDTRLTESATVVSAASGVCAPGAAAEGVARLLADFPGARIAALPREADCLVGLRDGRTVRVAAPDGAALTDPGTAAAAVYACLRAGVPPYGTTLVLHHGPHQRRRLELEPGPREPAPATGPGRQPVASRSRTAAARGLPPSS</sequence>
<dbReference type="InterPro" id="IPR043148">
    <property type="entry name" value="TagF_C"/>
</dbReference>
<proteinExistence type="predicted"/>
<dbReference type="Proteomes" id="UP000217676">
    <property type="component" value="Chromosome"/>
</dbReference>
<organism evidence="2 3">
    <name type="scientific">Streptomyces laurentii</name>
    <dbReference type="NCBI Taxonomy" id="39478"/>
    <lineage>
        <taxon>Bacteria</taxon>
        <taxon>Bacillati</taxon>
        <taxon>Actinomycetota</taxon>
        <taxon>Actinomycetes</taxon>
        <taxon>Kitasatosporales</taxon>
        <taxon>Streptomycetaceae</taxon>
        <taxon>Streptomyces</taxon>
    </lineage>
</organism>
<dbReference type="EMBL" id="AP017424">
    <property type="protein sequence ID" value="BAU83382.1"/>
    <property type="molecule type" value="Genomic_DNA"/>
</dbReference>
<keyword evidence="3" id="KW-1185">Reference proteome</keyword>
<feature type="region of interest" description="Disordered" evidence="1">
    <location>
        <begin position="566"/>
        <end position="610"/>
    </location>
</feature>